<reference evidence="1" key="1">
    <citation type="journal article" date="2015" name="Proc. Natl. Acad. Sci. U.S.A.">
        <title>Functional metagenomic discovery of bacterial effectors in the human microbiome and isolation of commendamide, a GPCR G2A/132 agonist.</title>
        <authorList>
            <person name="Cohen L.J."/>
            <person name="Kang H.S."/>
            <person name="Chu J."/>
            <person name="Huang Y.H."/>
            <person name="Gordon E.A."/>
            <person name="Reddy B.V."/>
            <person name="Ternei M.A."/>
            <person name="Craig J.W."/>
            <person name="Brady S.F."/>
        </authorList>
    </citation>
    <scope>NUCLEOTIDE SEQUENCE</scope>
</reference>
<organism evidence="1">
    <name type="scientific">uncultured bacterium 2M03</name>
    <dbReference type="NCBI Taxonomy" id="1701359"/>
    <lineage>
        <taxon>Bacteria</taxon>
        <taxon>environmental samples</taxon>
    </lineage>
</organism>
<dbReference type="AlphaFoldDB" id="A0A0M4C1S3"/>
<name>A0A0M4C1S3_9BACT</name>
<dbReference type="EMBL" id="KT336242">
    <property type="protein sequence ID" value="ALB75678.1"/>
    <property type="molecule type" value="Genomic_DNA"/>
</dbReference>
<protein>
    <submittedName>
        <fullName evidence="1">Uncharacterized protein</fullName>
    </submittedName>
</protein>
<sequence length="54" mass="6530">MLRFFEFPFIKRNSFCRFLGFSWLNLMFPFRKTYGSALRNVGFAGRKRKKCLVV</sequence>
<accession>A0A0M4C1S3</accession>
<proteinExistence type="predicted"/>
<evidence type="ECO:0000313" key="1">
    <source>
        <dbReference type="EMBL" id="ALB75678.1"/>
    </source>
</evidence>